<evidence type="ECO:0000259" key="1">
    <source>
        <dbReference type="Pfam" id="PF08336"/>
    </source>
</evidence>
<dbReference type="GO" id="GO:0004656">
    <property type="term" value="F:procollagen-proline 4-dioxygenase activity"/>
    <property type="evidence" value="ECO:0007669"/>
    <property type="project" value="InterPro"/>
</dbReference>
<evidence type="ECO:0000313" key="4">
    <source>
        <dbReference type="Proteomes" id="UP000728032"/>
    </source>
</evidence>
<gene>
    <name evidence="3" type="ORF">ONB1V03_LOCUS14735</name>
</gene>
<dbReference type="Proteomes" id="UP000728032">
    <property type="component" value="Unassembled WGS sequence"/>
</dbReference>
<keyword evidence="4" id="KW-1185">Reference proteome</keyword>
<organism evidence="3">
    <name type="scientific">Oppiella nova</name>
    <dbReference type="NCBI Taxonomy" id="334625"/>
    <lineage>
        <taxon>Eukaryota</taxon>
        <taxon>Metazoa</taxon>
        <taxon>Ecdysozoa</taxon>
        <taxon>Arthropoda</taxon>
        <taxon>Chelicerata</taxon>
        <taxon>Arachnida</taxon>
        <taxon>Acari</taxon>
        <taxon>Acariformes</taxon>
        <taxon>Sarcoptiformes</taxon>
        <taxon>Oribatida</taxon>
        <taxon>Brachypylina</taxon>
        <taxon>Oppioidea</taxon>
        <taxon>Oppiidae</taxon>
        <taxon>Oppiella</taxon>
    </lineage>
</organism>
<feature type="non-terminal residue" evidence="3">
    <location>
        <position position="246"/>
    </location>
</feature>
<reference evidence="3" key="1">
    <citation type="submission" date="2020-11" db="EMBL/GenBank/DDBJ databases">
        <authorList>
            <person name="Tran Van P."/>
        </authorList>
    </citation>
    <scope>NUCLEOTIDE SEQUENCE</scope>
</reference>
<proteinExistence type="predicted"/>
<dbReference type="AlphaFoldDB" id="A0A7R9MFP8"/>
<dbReference type="EMBL" id="OC929154">
    <property type="protein sequence ID" value="CAD7658110.1"/>
    <property type="molecule type" value="Genomic_DNA"/>
</dbReference>
<dbReference type="InterPro" id="IPR059068">
    <property type="entry name" value="TPR_P4H"/>
</dbReference>
<dbReference type="EMBL" id="CAJPVJ010014329">
    <property type="protein sequence ID" value="CAG2175296.1"/>
    <property type="molecule type" value="Genomic_DNA"/>
</dbReference>
<feature type="domain" description="Prolyl 4-hydroxylase peptide-substrate-binding" evidence="2">
    <location>
        <begin position="163"/>
        <end position="234"/>
    </location>
</feature>
<feature type="domain" description="Prolyl 4-hydroxylase N-terminal" evidence="1">
    <location>
        <begin position="1"/>
        <end position="139"/>
    </location>
</feature>
<dbReference type="Gene3D" id="6.10.140.1460">
    <property type="match status" value="1"/>
</dbReference>
<dbReference type="Gene3D" id="1.25.40.10">
    <property type="entry name" value="Tetratricopeptide repeat domain"/>
    <property type="match status" value="1"/>
</dbReference>
<dbReference type="InterPro" id="IPR013547">
    <property type="entry name" value="P4H_N"/>
</dbReference>
<evidence type="ECO:0000259" key="2">
    <source>
        <dbReference type="Pfam" id="PF23558"/>
    </source>
</evidence>
<dbReference type="SUPFAM" id="SSF48452">
    <property type="entry name" value="TPR-like"/>
    <property type="match status" value="1"/>
</dbReference>
<accession>A0A7R9MFP8</accession>
<dbReference type="Pfam" id="PF08336">
    <property type="entry name" value="P4Ha_N"/>
    <property type="match status" value="1"/>
</dbReference>
<sequence length="246" mass="28274">MIKNLKEFLVAEEETITELKQLMVGFSHLNSLAFNGDEPELRHPIDVYLLIRRMAVEWKEISDLLKETVDTIRSIQVKQIGLDNSQAQIFNQISSVKFMPQTNQKPVTDEEFNDAVNGVINLVNVYKLDVKSLANGVLRYNDSITGVEKVFVRRETNITLSAYDCLLIGKQTYHNNDYPNARLWFEEAISKVDEDEAPDETRAHIFNYLAYTEARSGRLKQALTYIKFAFALFPESESTDTIQQLK</sequence>
<name>A0A7R9MFP8_9ACAR</name>
<dbReference type="OrthoDB" id="420380at2759"/>
<protein>
    <submittedName>
        <fullName evidence="3">Uncharacterized protein</fullName>
    </submittedName>
</protein>
<evidence type="ECO:0000313" key="3">
    <source>
        <dbReference type="EMBL" id="CAD7658110.1"/>
    </source>
</evidence>
<dbReference type="Pfam" id="PF23558">
    <property type="entry name" value="TPR_P4H"/>
    <property type="match status" value="1"/>
</dbReference>
<dbReference type="InterPro" id="IPR011990">
    <property type="entry name" value="TPR-like_helical_dom_sf"/>
</dbReference>
<dbReference type="GO" id="GO:0005783">
    <property type="term" value="C:endoplasmic reticulum"/>
    <property type="evidence" value="ECO:0007669"/>
    <property type="project" value="InterPro"/>
</dbReference>